<keyword evidence="9" id="KW-0934">Plastid</keyword>
<keyword evidence="3 7" id="KW-0694">RNA-binding</keyword>
<comment type="subunit">
    <text evidence="2 7">Part of the 30S ribosomal subunit.</text>
</comment>
<dbReference type="GO" id="GO:0070181">
    <property type="term" value="F:small ribosomal subunit rRNA binding"/>
    <property type="evidence" value="ECO:0007669"/>
    <property type="project" value="TreeGrafter"/>
</dbReference>
<dbReference type="PRINTS" id="PR00974">
    <property type="entry name" value="RIBOSOMALS18"/>
</dbReference>
<evidence type="ECO:0000256" key="2">
    <source>
        <dbReference type="ARBA" id="ARBA00011458"/>
    </source>
</evidence>
<sequence>MNTRSFVKNQPNSTGPTQIEYTNLKLLQKYITEQGKILPRRITKLSAKDHRSLTRAVKQARILGLLPFLGQIG</sequence>
<dbReference type="GO" id="GO:0003735">
    <property type="term" value="F:structural constituent of ribosome"/>
    <property type="evidence" value="ECO:0007669"/>
    <property type="project" value="InterPro"/>
</dbReference>
<dbReference type="InterPro" id="IPR036870">
    <property type="entry name" value="Ribosomal_bS18_sf"/>
</dbReference>
<dbReference type="GO" id="GO:0006412">
    <property type="term" value="P:translation"/>
    <property type="evidence" value="ECO:0007669"/>
    <property type="project" value="UniProtKB-UniRule"/>
</dbReference>
<evidence type="ECO:0000256" key="5">
    <source>
        <dbReference type="ARBA" id="ARBA00023274"/>
    </source>
</evidence>
<dbReference type="HAMAP" id="MF_00270">
    <property type="entry name" value="Ribosomal_bS18"/>
    <property type="match status" value="1"/>
</dbReference>
<proteinExistence type="inferred from homology"/>
<dbReference type="EMBL" id="KJ746602">
    <property type="protein sequence ID" value="AID67880.1"/>
    <property type="molecule type" value="Genomic_DNA"/>
</dbReference>
<keyword evidence="7" id="KW-0699">rRNA-binding</keyword>
<dbReference type="PANTHER" id="PTHR13479">
    <property type="entry name" value="30S RIBOSOMAL PROTEIN S18"/>
    <property type="match status" value="1"/>
</dbReference>
<dbReference type="GO" id="GO:1990904">
    <property type="term" value="C:ribonucleoprotein complex"/>
    <property type="evidence" value="ECO:0007669"/>
    <property type="project" value="UniProtKB-KW"/>
</dbReference>
<dbReference type="Pfam" id="PF01084">
    <property type="entry name" value="Ribosomal_S18"/>
    <property type="match status" value="1"/>
</dbReference>
<gene>
    <name evidence="7 9" type="primary">rps18</name>
</gene>
<dbReference type="GO" id="GO:0009507">
    <property type="term" value="C:chloroplast"/>
    <property type="evidence" value="ECO:0007669"/>
    <property type="project" value="UniProtKB-SubCell"/>
</dbReference>
<protein>
    <recommendedName>
        <fullName evidence="6 7">Small ribosomal subunit protein bS18c</fullName>
    </recommendedName>
</protein>
<dbReference type="AlphaFoldDB" id="A0A088CIS4"/>
<dbReference type="InterPro" id="IPR001648">
    <property type="entry name" value="Ribosomal_bS18"/>
</dbReference>
<reference evidence="9" key="1">
    <citation type="journal article" date="2014" name="BMC Genomics">
        <title>Six newly sequenced chloroplast genomes from prasinophyte green algae provide insights into the relationships among prasinophyte lineages and the diversity of streamlined genome architecture in picoplanktonic species.</title>
        <authorList>
            <person name="Lemieux C."/>
            <person name="Otis C."/>
            <person name="Turmel M."/>
        </authorList>
    </citation>
    <scope>NUCLEOTIDE SEQUENCE</scope>
</reference>
<comment type="subcellular location">
    <subcellularLocation>
        <location evidence="7">Plastid</location>
        <location evidence="7">Chloroplast</location>
    </subcellularLocation>
</comment>
<dbReference type="GO" id="GO:0005840">
    <property type="term" value="C:ribosome"/>
    <property type="evidence" value="ECO:0007669"/>
    <property type="project" value="UniProtKB-KW"/>
</dbReference>
<name>A0A088CIS4_9CHLO</name>
<dbReference type="NCBIfam" id="TIGR00165">
    <property type="entry name" value="S18"/>
    <property type="match status" value="1"/>
</dbReference>
<evidence type="ECO:0000313" key="9">
    <source>
        <dbReference type="EMBL" id="AID67880.1"/>
    </source>
</evidence>
<organism evidence="9">
    <name type="scientific">prasinophyte sp. MBIC10622</name>
    <dbReference type="NCBI Taxonomy" id="156113"/>
    <lineage>
        <taxon>Eukaryota</taxon>
        <taxon>Viridiplantae</taxon>
        <taxon>Chlorophyta</taxon>
    </lineage>
</organism>
<evidence type="ECO:0000256" key="6">
    <source>
        <dbReference type="ARBA" id="ARBA00035266"/>
    </source>
</evidence>
<dbReference type="Gene3D" id="4.10.640.10">
    <property type="entry name" value="Ribosomal protein S18"/>
    <property type="match status" value="1"/>
</dbReference>
<evidence type="ECO:0000256" key="4">
    <source>
        <dbReference type="ARBA" id="ARBA00022980"/>
    </source>
</evidence>
<keyword evidence="4 7" id="KW-0689">Ribosomal protein</keyword>
<evidence type="ECO:0000256" key="7">
    <source>
        <dbReference type="HAMAP-Rule" id="MF_00270"/>
    </source>
</evidence>
<keyword evidence="5 7" id="KW-0687">Ribonucleoprotein</keyword>
<evidence type="ECO:0000256" key="3">
    <source>
        <dbReference type="ARBA" id="ARBA00022884"/>
    </source>
</evidence>
<dbReference type="PANTHER" id="PTHR13479:SF40">
    <property type="entry name" value="SMALL RIBOSOMAL SUBUNIT PROTEIN BS18M"/>
    <property type="match status" value="1"/>
</dbReference>
<geneLocation type="chloroplast" evidence="9"/>
<keyword evidence="9" id="KW-0150">Chloroplast</keyword>
<evidence type="ECO:0000256" key="8">
    <source>
        <dbReference type="RuleBase" id="RU003910"/>
    </source>
</evidence>
<comment type="similarity">
    <text evidence="1 7 8">Belongs to the bacterial ribosomal protein bS18 family.</text>
</comment>
<dbReference type="SUPFAM" id="SSF46911">
    <property type="entry name" value="Ribosomal protein S18"/>
    <property type="match status" value="1"/>
</dbReference>
<evidence type="ECO:0000256" key="1">
    <source>
        <dbReference type="ARBA" id="ARBA00005589"/>
    </source>
</evidence>
<accession>A0A088CIS4</accession>